<dbReference type="Pfam" id="PF07905">
    <property type="entry name" value="PucR"/>
    <property type="match status" value="1"/>
</dbReference>
<name>A0A6V7R9D2_9STAP</name>
<keyword evidence="3" id="KW-1185">Reference proteome</keyword>
<proteinExistence type="predicted"/>
<organism evidence="2 3">
    <name type="scientific">Jeotgalicoccus meleagridis</name>
    <dbReference type="NCBI Taxonomy" id="2759181"/>
    <lineage>
        <taxon>Bacteria</taxon>
        <taxon>Bacillati</taxon>
        <taxon>Bacillota</taxon>
        <taxon>Bacilli</taxon>
        <taxon>Bacillales</taxon>
        <taxon>Staphylococcaceae</taxon>
        <taxon>Jeotgalicoccus</taxon>
    </lineage>
</organism>
<gene>
    <name evidence="2" type="ORF">JEODO184_00624</name>
</gene>
<dbReference type="AlphaFoldDB" id="A0A6V7R9D2"/>
<feature type="domain" description="Purine catabolism PurC-like" evidence="1">
    <location>
        <begin position="24"/>
        <end position="118"/>
    </location>
</feature>
<dbReference type="EMBL" id="CAJEWD010000004">
    <property type="protein sequence ID" value="CAD2074100.1"/>
    <property type="molecule type" value="Genomic_DNA"/>
</dbReference>
<dbReference type="Proteomes" id="UP000589351">
    <property type="component" value="Unassembled WGS sequence"/>
</dbReference>
<evidence type="ECO:0000313" key="2">
    <source>
        <dbReference type="EMBL" id="CAD2074100.1"/>
    </source>
</evidence>
<protein>
    <recommendedName>
        <fullName evidence="1">Purine catabolism PurC-like domain-containing protein</fullName>
    </recommendedName>
</protein>
<dbReference type="InterPro" id="IPR012914">
    <property type="entry name" value="PucR_dom"/>
</dbReference>
<evidence type="ECO:0000313" key="3">
    <source>
        <dbReference type="Proteomes" id="UP000589351"/>
    </source>
</evidence>
<accession>A0A6V7R9D2</accession>
<reference evidence="2 3" key="1">
    <citation type="submission" date="2020-07" db="EMBL/GenBank/DDBJ databases">
        <authorList>
            <person name="Criscuolo A."/>
        </authorList>
    </citation>
    <scope>NUCLEOTIDE SEQUENCE [LARGE SCALE GENOMIC DNA]</scope>
    <source>
        <strain evidence="2">CIP111649</strain>
    </source>
</reference>
<sequence length="176" mass="20617">MVEINKVYEEFEKVGVSFKTEMNNSDVSISYVTVMELPERKNYFKKNGIVLSTFQAFESTEVIIDQIDWLQKQGIVAIGFHELYHKVIPDIIIEHCQKIKMLLFSIPSDMPYHKLQDSFNQMENENFNLKSYEIYKLNDKILESILQEKDAGYLINLVGNYLNENIIYLDLSEAVE</sequence>
<dbReference type="RefSeq" id="WP_185125164.1">
    <property type="nucleotide sequence ID" value="NZ_CAJEWD010000004.1"/>
</dbReference>
<evidence type="ECO:0000259" key="1">
    <source>
        <dbReference type="Pfam" id="PF07905"/>
    </source>
</evidence>
<comment type="caution">
    <text evidence="2">The sequence shown here is derived from an EMBL/GenBank/DDBJ whole genome shotgun (WGS) entry which is preliminary data.</text>
</comment>